<keyword evidence="1" id="KW-0472">Membrane</keyword>
<dbReference type="AlphaFoldDB" id="A0A6L8LN38"/>
<sequence>MTALTKYQRIEASGLWRASPEDQRREVIVSIGDATLMISDLRDRALTHWSLPALVRVNPGDWPAIYHPDGDPGETLELPENEGEMVAAIEKLRHAIERRRPKPGRLRAVMMAASITSVLAVGVFWLPGAMIDHALSVVPSVTRKDIGNKLLAHVERVAGPACNAPGARPALDRLAKRLTQDGLRLSVVQTSVFDAAMLPGNLMVLSSSLFEDHEVPDVAAGHIIAEMLRARDTDPLGRVLSDSGMFSSLKLLTTGNLSDEALKAYAETLLTRPLADLPADILLEGFRAAGVKSTPYAYARDVSGETTLPLIEADPFPGEAPSPVLSDGDWIRLQAICEG</sequence>
<protein>
    <recommendedName>
        <fullName evidence="4">Peptidase M48 domain-containing protein</fullName>
    </recommendedName>
</protein>
<gene>
    <name evidence="2" type="ORF">GR167_19110</name>
</gene>
<evidence type="ECO:0000313" key="2">
    <source>
        <dbReference type="EMBL" id="MYM57434.1"/>
    </source>
</evidence>
<organism evidence="2 3">
    <name type="scientific">Thalassovita mangrovi</name>
    <dbReference type="NCBI Taxonomy" id="2692236"/>
    <lineage>
        <taxon>Bacteria</taxon>
        <taxon>Pseudomonadati</taxon>
        <taxon>Pseudomonadota</taxon>
        <taxon>Alphaproteobacteria</taxon>
        <taxon>Rhodobacterales</taxon>
        <taxon>Roseobacteraceae</taxon>
        <taxon>Thalassovita</taxon>
    </lineage>
</organism>
<reference evidence="2 3" key="1">
    <citation type="submission" date="2020-01" db="EMBL/GenBank/DDBJ databases">
        <authorList>
            <person name="Chen S."/>
        </authorList>
    </citation>
    <scope>NUCLEOTIDE SEQUENCE [LARGE SCALE GENOMIC DNA]</scope>
    <source>
        <strain evidence="2 3">GS-10</strain>
    </source>
</reference>
<keyword evidence="3" id="KW-1185">Reference proteome</keyword>
<evidence type="ECO:0000256" key="1">
    <source>
        <dbReference type="SAM" id="Phobius"/>
    </source>
</evidence>
<evidence type="ECO:0000313" key="3">
    <source>
        <dbReference type="Proteomes" id="UP000479043"/>
    </source>
</evidence>
<feature type="transmembrane region" description="Helical" evidence="1">
    <location>
        <begin position="108"/>
        <end position="126"/>
    </location>
</feature>
<dbReference type="Proteomes" id="UP000479043">
    <property type="component" value="Unassembled WGS sequence"/>
</dbReference>
<name>A0A6L8LN38_9RHOB</name>
<keyword evidence="1" id="KW-1133">Transmembrane helix</keyword>
<proteinExistence type="predicted"/>
<accession>A0A6L8LN38</accession>
<keyword evidence="1" id="KW-0812">Transmembrane</keyword>
<comment type="caution">
    <text evidence="2">The sequence shown here is derived from an EMBL/GenBank/DDBJ whole genome shotgun (WGS) entry which is preliminary data.</text>
</comment>
<evidence type="ECO:0008006" key="4">
    <source>
        <dbReference type="Google" id="ProtNLM"/>
    </source>
</evidence>
<dbReference type="RefSeq" id="WP_160975338.1">
    <property type="nucleotide sequence ID" value="NZ_WWEN01000011.1"/>
</dbReference>
<dbReference type="EMBL" id="WWEN01000011">
    <property type="protein sequence ID" value="MYM57434.1"/>
    <property type="molecule type" value="Genomic_DNA"/>
</dbReference>